<dbReference type="Gene3D" id="3.40.50.150">
    <property type="entry name" value="Vaccinia Virus protein VP39"/>
    <property type="match status" value="1"/>
</dbReference>
<dbReference type="InterPro" id="IPR029063">
    <property type="entry name" value="SAM-dependent_MTases_sf"/>
</dbReference>
<reference evidence="3" key="1">
    <citation type="submission" date="2021-03" db="EMBL/GenBank/DDBJ databases">
        <authorList>
            <person name="Sun Q."/>
        </authorList>
    </citation>
    <scope>NUCLEOTIDE SEQUENCE</scope>
    <source>
        <strain evidence="3">CCM 8862</strain>
    </source>
</reference>
<sequence>MVTLLCGHKLRPGPLAAVCRQVPSRPGNHINWFVNRGWIIDLVKQPLPVFAGHAPGTKGRSPIEAVSGPERRHTTKTITPWQGRLQITVSSTPPPSSPIPAAGGFGHADATESSRANRLWWDFDADNYHREHSRFLGADQPEGKFLWSPEYFDEADHHLLGDVRDKDVLEFGCGSAPCSRWLNHTGVGTITAFDISAGMLRHGVDASTGTPVVPLVQADALAMPFKDNCFDVAFTAYGAIGFVADSQQLMHEAARVLRPGGRLVFSVLHPFRWVFRDEPGEEGLIAYLSYFDRSPYIERDPVTRTITYAEHHRTIGDRIRELLAAGFILDDFIEPEWPDNLEESFNQFSPTRGRIIPGTAIIVAHLPD</sequence>
<dbReference type="SUPFAM" id="SSF53335">
    <property type="entry name" value="S-adenosyl-L-methionine-dependent methyltransferases"/>
    <property type="match status" value="1"/>
</dbReference>
<dbReference type="AlphaFoldDB" id="A0A939E0B9"/>
<feature type="domain" description="Methyltransferase type 11" evidence="2">
    <location>
        <begin position="169"/>
        <end position="265"/>
    </location>
</feature>
<dbReference type="PANTHER" id="PTHR43591">
    <property type="entry name" value="METHYLTRANSFERASE"/>
    <property type="match status" value="1"/>
</dbReference>
<keyword evidence="3" id="KW-0489">Methyltransferase</keyword>
<protein>
    <submittedName>
        <fullName evidence="3">Class I SAM-dependent methyltransferase</fullName>
    </submittedName>
</protein>
<name>A0A939E0B9_9CORY</name>
<dbReference type="GO" id="GO:0032259">
    <property type="term" value="P:methylation"/>
    <property type="evidence" value="ECO:0007669"/>
    <property type="project" value="UniProtKB-KW"/>
</dbReference>
<evidence type="ECO:0000256" key="1">
    <source>
        <dbReference type="SAM" id="MobiDB-lite"/>
    </source>
</evidence>
<feature type="region of interest" description="Disordered" evidence="1">
    <location>
        <begin position="53"/>
        <end position="74"/>
    </location>
</feature>
<keyword evidence="4" id="KW-1185">Reference proteome</keyword>
<dbReference type="InterPro" id="IPR013216">
    <property type="entry name" value="Methyltransf_11"/>
</dbReference>
<dbReference type="CDD" id="cd02440">
    <property type="entry name" value="AdoMet_MTases"/>
    <property type="match status" value="1"/>
</dbReference>
<comment type="caution">
    <text evidence="3">The sequence shown here is derived from an EMBL/GenBank/DDBJ whole genome shotgun (WGS) entry which is preliminary data.</text>
</comment>
<keyword evidence="3" id="KW-0808">Transferase</keyword>
<dbReference type="GO" id="GO:0008757">
    <property type="term" value="F:S-adenosylmethionine-dependent methyltransferase activity"/>
    <property type="evidence" value="ECO:0007669"/>
    <property type="project" value="InterPro"/>
</dbReference>
<dbReference type="EMBL" id="JAFLEQ010000015">
    <property type="protein sequence ID" value="MBN9644589.1"/>
    <property type="molecule type" value="Genomic_DNA"/>
</dbReference>
<evidence type="ECO:0000259" key="2">
    <source>
        <dbReference type="Pfam" id="PF08241"/>
    </source>
</evidence>
<dbReference type="Proteomes" id="UP000664332">
    <property type="component" value="Unassembled WGS sequence"/>
</dbReference>
<proteinExistence type="predicted"/>
<dbReference type="Pfam" id="PF08241">
    <property type="entry name" value="Methyltransf_11"/>
    <property type="match status" value="1"/>
</dbReference>
<accession>A0A939E0B9</accession>
<evidence type="ECO:0000313" key="3">
    <source>
        <dbReference type="EMBL" id="MBN9644589.1"/>
    </source>
</evidence>
<gene>
    <name evidence="3" type="ORF">JZY06_08195</name>
</gene>
<evidence type="ECO:0000313" key="4">
    <source>
        <dbReference type="Proteomes" id="UP000664332"/>
    </source>
</evidence>
<organism evidence="3 4">
    <name type="scientific">Corynebacterium mendelii</name>
    <dbReference type="NCBI Taxonomy" id="2765362"/>
    <lineage>
        <taxon>Bacteria</taxon>
        <taxon>Bacillati</taxon>
        <taxon>Actinomycetota</taxon>
        <taxon>Actinomycetes</taxon>
        <taxon>Mycobacteriales</taxon>
        <taxon>Corynebacteriaceae</taxon>
        <taxon>Corynebacterium</taxon>
    </lineage>
</organism>